<reference evidence="2" key="1">
    <citation type="journal article" date="2017" name="bioRxiv">
        <title>Conservation of a gene cluster reveals novel cercosporin biosynthetic mechanisms and extends production to the genus Colletotrichum.</title>
        <authorList>
            <person name="de Jonge R."/>
            <person name="Ebert M.K."/>
            <person name="Huitt-Roehl C.R."/>
            <person name="Pal P."/>
            <person name="Suttle J.C."/>
            <person name="Spanner R.E."/>
            <person name="Neubauer J.D."/>
            <person name="Jurick W.M.II."/>
            <person name="Stott K.A."/>
            <person name="Secor G.A."/>
            <person name="Thomma B.P.H.J."/>
            <person name="Van de Peer Y."/>
            <person name="Townsend C.A."/>
            <person name="Bolton M.D."/>
        </authorList>
    </citation>
    <scope>NUCLEOTIDE SEQUENCE [LARGE SCALE GENOMIC DNA]</scope>
    <source>
        <strain evidence="2">CBS538.71</strain>
    </source>
</reference>
<name>A0A2S6BW71_9PEZI</name>
<sequence>MRWTSLNTYSRPFSALRHYFDSSPHSFRFDAGIKTTHCKPQAFLHSLSHANALNAVAMRCVRRVLAVLAVFLSATVIDVKASDISGVQPSDAHPMEDGIATEVVSVAQALTITVSAGTTLTPEPIASAHTDSLIDTVSVDLGHGTTVSLDPGVTIDPVPEATATTEQTTITELATSGSPSAPPQQGLVVVTVLQTVTRTAHSGDEAQPTERREKRFTQCWNGSAWPCGVPTTTYTDTYPPWVFTLHGNTISTIYHTTTTNGVAWVGSSFVNEDTEVHYPASTVTGTRYSYYKRDMASASTSASSTTTATAYISTVVITIPEPSSTIQPTSLNFYNGTTSTPASSEALASTTSVPYISDATSTLLPSSFTSEAGASYFTKINPIATVIQELCKVNGTCYPLYNTSAVTANPNFTIPLTAFSANLTTTAFTFVSPTATTTSALTSSTAVSTLGPSNTRNLGGEQNGAAAGNSACAFLTGLMVLAAVL</sequence>
<comment type="caution">
    <text evidence="1">The sequence shown here is derived from an EMBL/GenBank/DDBJ whole genome shotgun (WGS) entry which is preliminary data.</text>
</comment>
<evidence type="ECO:0000313" key="1">
    <source>
        <dbReference type="EMBL" id="PPJ51727.1"/>
    </source>
</evidence>
<accession>A0A2S6BW71</accession>
<protein>
    <submittedName>
        <fullName evidence="1">Uncharacterized protein</fullName>
    </submittedName>
</protein>
<gene>
    <name evidence="1" type="ORF">CBER1_08901</name>
</gene>
<evidence type="ECO:0000313" key="2">
    <source>
        <dbReference type="Proteomes" id="UP000237631"/>
    </source>
</evidence>
<dbReference type="EMBL" id="PNEN01001742">
    <property type="protein sequence ID" value="PPJ51727.1"/>
    <property type="molecule type" value="Genomic_DNA"/>
</dbReference>
<proteinExistence type="predicted"/>
<dbReference type="AlphaFoldDB" id="A0A2S6BW71"/>
<organism evidence="1 2">
    <name type="scientific">Cercospora berteroae</name>
    <dbReference type="NCBI Taxonomy" id="357750"/>
    <lineage>
        <taxon>Eukaryota</taxon>
        <taxon>Fungi</taxon>
        <taxon>Dikarya</taxon>
        <taxon>Ascomycota</taxon>
        <taxon>Pezizomycotina</taxon>
        <taxon>Dothideomycetes</taxon>
        <taxon>Dothideomycetidae</taxon>
        <taxon>Mycosphaerellales</taxon>
        <taxon>Mycosphaerellaceae</taxon>
        <taxon>Cercospora</taxon>
    </lineage>
</organism>
<keyword evidence="2" id="KW-1185">Reference proteome</keyword>
<dbReference type="Proteomes" id="UP000237631">
    <property type="component" value="Unassembled WGS sequence"/>
</dbReference>
<dbReference type="OrthoDB" id="3648889at2759"/>